<keyword evidence="2 6" id="KW-0548">Nucleotidyltransferase</keyword>
<evidence type="ECO:0000256" key="1">
    <source>
        <dbReference type="ARBA" id="ARBA00022679"/>
    </source>
</evidence>
<feature type="region of interest" description="Disordered" evidence="5">
    <location>
        <begin position="205"/>
        <end position="229"/>
    </location>
</feature>
<organism evidence="6 7">
    <name type="scientific">Ruicaihuangia caeni</name>
    <dbReference type="NCBI Taxonomy" id="3042517"/>
    <lineage>
        <taxon>Bacteria</taxon>
        <taxon>Bacillati</taxon>
        <taxon>Actinomycetota</taxon>
        <taxon>Actinomycetes</taxon>
        <taxon>Micrococcales</taxon>
        <taxon>Microbacteriaceae</taxon>
        <taxon>Ruicaihuangia</taxon>
    </lineage>
</organism>
<keyword evidence="4" id="KW-0342">GTP-binding</keyword>
<dbReference type="RefSeq" id="WP_281487459.1">
    <property type="nucleotide sequence ID" value="NZ_JASATX010000001.1"/>
</dbReference>
<dbReference type="EMBL" id="JASATX010000001">
    <property type="protein sequence ID" value="MDI2097675.1"/>
    <property type="molecule type" value="Genomic_DNA"/>
</dbReference>
<proteinExistence type="predicted"/>
<evidence type="ECO:0000313" key="7">
    <source>
        <dbReference type="Proteomes" id="UP001321506"/>
    </source>
</evidence>
<name>A0AAW6T6F9_9MICO</name>
<keyword evidence="3" id="KW-0547">Nucleotide-binding</keyword>
<keyword evidence="7" id="KW-1185">Reference proteome</keyword>
<dbReference type="SUPFAM" id="SSF53448">
    <property type="entry name" value="Nucleotide-diphospho-sugar transferases"/>
    <property type="match status" value="1"/>
</dbReference>
<accession>A0AAW6T6F9</accession>
<evidence type="ECO:0000313" key="6">
    <source>
        <dbReference type="EMBL" id="MDI2097675.1"/>
    </source>
</evidence>
<dbReference type="InterPro" id="IPR029044">
    <property type="entry name" value="Nucleotide-diphossugar_trans"/>
</dbReference>
<evidence type="ECO:0000256" key="4">
    <source>
        <dbReference type="ARBA" id="ARBA00023134"/>
    </source>
</evidence>
<evidence type="ECO:0000256" key="2">
    <source>
        <dbReference type="ARBA" id="ARBA00022695"/>
    </source>
</evidence>
<evidence type="ECO:0000256" key="3">
    <source>
        <dbReference type="ARBA" id="ARBA00022741"/>
    </source>
</evidence>
<evidence type="ECO:0000256" key="5">
    <source>
        <dbReference type="SAM" id="MobiDB-lite"/>
    </source>
</evidence>
<dbReference type="InterPro" id="IPR002835">
    <property type="entry name" value="CofC"/>
</dbReference>
<dbReference type="Proteomes" id="UP001321506">
    <property type="component" value="Unassembled WGS sequence"/>
</dbReference>
<dbReference type="AlphaFoldDB" id="A0AAW6T6F9"/>
<feature type="compositionally biased region" description="Polar residues" evidence="5">
    <location>
        <begin position="205"/>
        <end position="215"/>
    </location>
</feature>
<dbReference type="PANTHER" id="PTHR40392">
    <property type="entry name" value="2-PHOSPHO-L-LACTATE GUANYLYLTRANSFERASE"/>
    <property type="match status" value="1"/>
</dbReference>
<sequence>MCTWSVVLPVKGSLGKSRLLLDDPGARARLAVAFALDTIAAASAARQVERIVVVSADARLRGALRGVQVVEDPLTGLNAAIRAGLEALEGRRPAAVLLADLPALAPGELDSALEAASKHPLAMVPDAAGTGTTLTTALRADALVPRFGKGSRRAHNSAGHLELDVSPTSGLRRDVDDLADLEAVALRAGVHTRAVLSSLSGVTAPTAAPSAQGSFEPSEITPEGPLLAS</sequence>
<dbReference type="GO" id="GO:0043814">
    <property type="term" value="F:phospholactate guanylyltransferase activity"/>
    <property type="evidence" value="ECO:0007669"/>
    <property type="project" value="UniProtKB-EC"/>
</dbReference>
<dbReference type="PANTHER" id="PTHR40392:SF1">
    <property type="entry name" value="2-PHOSPHO-L-LACTATE GUANYLYLTRANSFERASE"/>
    <property type="match status" value="1"/>
</dbReference>
<dbReference type="GO" id="GO:0005525">
    <property type="term" value="F:GTP binding"/>
    <property type="evidence" value="ECO:0007669"/>
    <property type="project" value="UniProtKB-KW"/>
</dbReference>
<dbReference type="EC" id="2.7.7.68" evidence="6"/>
<dbReference type="Gene3D" id="3.90.550.10">
    <property type="entry name" value="Spore Coat Polysaccharide Biosynthesis Protein SpsA, Chain A"/>
    <property type="match status" value="1"/>
</dbReference>
<keyword evidence="1 6" id="KW-0808">Transferase</keyword>
<dbReference type="NCBIfam" id="TIGR03552">
    <property type="entry name" value="F420_cofC"/>
    <property type="match status" value="1"/>
</dbReference>
<comment type="caution">
    <text evidence="6">The sequence shown here is derived from an EMBL/GenBank/DDBJ whole genome shotgun (WGS) entry which is preliminary data.</text>
</comment>
<reference evidence="6 7" key="1">
    <citation type="submission" date="2023-04" db="EMBL/GenBank/DDBJ databases">
        <title>Klugiella caeni sp. nov. isolated from the sludge of biochemical tank.</title>
        <authorList>
            <person name="Geng K."/>
        </authorList>
    </citation>
    <scope>NUCLEOTIDE SEQUENCE [LARGE SCALE GENOMIC DNA]</scope>
    <source>
        <strain evidence="6 7">YN-L-19</strain>
    </source>
</reference>
<dbReference type="Pfam" id="PF01983">
    <property type="entry name" value="CofC"/>
    <property type="match status" value="1"/>
</dbReference>
<gene>
    <name evidence="6" type="primary">cofC</name>
    <name evidence="6" type="ORF">QF206_01660</name>
</gene>
<protein>
    <submittedName>
        <fullName evidence="6">2-phospho-L-lactate guanylyltransferase</fullName>
        <ecNumber evidence="6">2.7.7.68</ecNumber>
    </submittedName>
</protein>